<dbReference type="PANTHER" id="PTHR11040:SF203">
    <property type="entry name" value="FI18611P1-RELATED"/>
    <property type="match status" value="1"/>
</dbReference>
<comment type="caution">
    <text evidence="7">The sequence shown here is derived from an EMBL/GenBank/DDBJ whole genome shotgun (WGS) entry which is preliminary data.</text>
</comment>
<dbReference type="GO" id="GO:0016020">
    <property type="term" value="C:membrane"/>
    <property type="evidence" value="ECO:0007669"/>
    <property type="project" value="UniProtKB-SubCell"/>
</dbReference>
<keyword evidence="4 6" id="KW-0472">Membrane</keyword>
<sequence length="375" mass="41247">MNEISAEFNITMDVSEANEVLSAKVISMVVLGLGSFLCGILPLKLSKYVSVKNAEGDKNLLISLLLCFGGGVLLFTTFIHLQPEVRESFAILNSEKRLPEISGDLPLSELVFCVGFFFVYLIEELVHLYLHRRMHNEVLHRSLSVRCSRKNSQTIPRITVNKFDDGTISCITTSNKQLLNGDSTIHLDQKSTGHHHHFDVNLMKSFSALLAVLALSFHAIFEGLAVGLESDKENVWYFFVAIATHKLVIAFCVGIELVSSGTKTVLTILYIGTFSIITPLGIGVGLLLTEGGEGLDITSVVLQGMAAGTLLYVVFFEVLSRERNNEHSGICQLIAILLGFGVMASLQILTGHNHGDHHHHASHEHGHHHNEGTWT</sequence>
<evidence type="ECO:0000256" key="4">
    <source>
        <dbReference type="ARBA" id="ARBA00023136"/>
    </source>
</evidence>
<organism evidence="7 8">
    <name type="scientific">Cryptolaemus montrouzieri</name>
    <dbReference type="NCBI Taxonomy" id="559131"/>
    <lineage>
        <taxon>Eukaryota</taxon>
        <taxon>Metazoa</taxon>
        <taxon>Ecdysozoa</taxon>
        <taxon>Arthropoda</taxon>
        <taxon>Hexapoda</taxon>
        <taxon>Insecta</taxon>
        <taxon>Pterygota</taxon>
        <taxon>Neoptera</taxon>
        <taxon>Endopterygota</taxon>
        <taxon>Coleoptera</taxon>
        <taxon>Polyphaga</taxon>
        <taxon>Cucujiformia</taxon>
        <taxon>Coccinelloidea</taxon>
        <taxon>Coccinellidae</taxon>
        <taxon>Scymninae</taxon>
        <taxon>Scymnini</taxon>
        <taxon>Cryptolaemus</taxon>
    </lineage>
</organism>
<feature type="transmembrane region" description="Helical" evidence="6">
    <location>
        <begin position="206"/>
        <end position="228"/>
    </location>
</feature>
<feature type="transmembrane region" description="Helical" evidence="6">
    <location>
        <begin position="20"/>
        <end position="40"/>
    </location>
</feature>
<feature type="compositionally biased region" description="Basic residues" evidence="5">
    <location>
        <begin position="355"/>
        <end position="368"/>
    </location>
</feature>
<evidence type="ECO:0000256" key="3">
    <source>
        <dbReference type="ARBA" id="ARBA00022989"/>
    </source>
</evidence>
<reference evidence="7 8" key="1">
    <citation type="journal article" date="2021" name="BMC Biol.">
        <title>Horizontally acquired antibacterial genes associated with adaptive radiation of ladybird beetles.</title>
        <authorList>
            <person name="Li H.S."/>
            <person name="Tang X.F."/>
            <person name="Huang Y.H."/>
            <person name="Xu Z.Y."/>
            <person name="Chen M.L."/>
            <person name="Du X.Y."/>
            <person name="Qiu B.Y."/>
            <person name="Chen P.T."/>
            <person name="Zhang W."/>
            <person name="Slipinski A."/>
            <person name="Escalona H.E."/>
            <person name="Waterhouse R.M."/>
            <person name="Zwick A."/>
            <person name="Pang H."/>
        </authorList>
    </citation>
    <scope>NUCLEOTIDE SEQUENCE [LARGE SCALE GENOMIC DNA]</scope>
    <source>
        <strain evidence="7">SYSU2018</strain>
    </source>
</reference>
<keyword evidence="8" id="KW-1185">Reference proteome</keyword>
<feature type="transmembrane region" description="Helical" evidence="6">
    <location>
        <begin position="330"/>
        <end position="349"/>
    </location>
</feature>
<dbReference type="EMBL" id="JABFTP020000083">
    <property type="protein sequence ID" value="KAL3276126.1"/>
    <property type="molecule type" value="Genomic_DNA"/>
</dbReference>
<feature type="transmembrane region" description="Helical" evidence="6">
    <location>
        <begin position="234"/>
        <end position="258"/>
    </location>
</feature>
<dbReference type="AlphaFoldDB" id="A0ABD2NBK0"/>
<evidence type="ECO:0000313" key="7">
    <source>
        <dbReference type="EMBL" id="KAL3276126.1"/>
    </source>
</evidence>
<feature type="transmembrane region" description="Helical" evidence="6">
    <location>
        <begin position="265"/>
        <end position="288"/>
    </location>
</feature>
<dbReference type="InterPro" id="IPR003689">
    <property type="entry name" value="ZIP"/>
</dbReference>
<feature type="region of interest" description="Disordered" evidence="5">
    <location>
        <begin position="354"/>
        <end position="375"/>
    </location>
</feature>
<dbReference type="Proteomes" id="UP001516400">
    <property type="component" value="Unassembled WGS sequence"/>
</dbReference>
<keyword evidence="3 6" id="KW-1133">Transmembrane helix</keyword>
<protein>
    <recommendedName>
        <fullName evidence="9">Zinc transporter ZIP1</fullName>
    </recommendedName>
</protein>
<comment type="subcellular location">
    <subcellularLocation>
        <location evidence="1">Membrane</location>
        <topology evidence="1">Multi-pass membrane protein</topology>
    </subcellularLocation>
</comment>
<evidence type="ECO:0000256" key="2">
    <source>
        <dbReference type="ARBA" id="ARBA00022692"/>
    </source>
</evidence>
<feature type="transmembrane region" description="Helical" evidence="6">
    <location>
        <begin position="300"/>
        <end position="318"/>
    </location>
</feature>
<dbReference type="Pfam" id="PF02535">
    <property type="entry name" value="Zip"/>
    <property type="match status" value="1"/>
</dbReference>
<evidence type="ECO:0000313" key="8">
    <source>
        <dbReference type="Proteomes" id="UP001516400"/>
    </source>
</evidence>
<evidence type="ECO:0000256" key="5">
    <source>
        <dbReference type="SAM" id="MobiDB-lite"/>
    </source>
</evidence>
<evidence type="ECO:0008006" key="9">
    <source>
        <dbReference type="Google" id="ProtNLM"/>
    </source>
</evidence>
<feature type="transmembrane region" description="Helical" evidence="6">
    <location>
        <begin position="60"/>
        <end position="81"/>
    </location>
</feature>
<feature type="transmembrane region" description="Helical" evidence="6">
    <location>
        <begin position="101"/>
        <end position="122"/>
    </location>
</feature>
<proteinExistence type="predicted"/>
<dbReference type="GO" id="GO:0006829">
    <property type="term" value="P:zinc ion transport"/>
    <property type="evidence" value="ECO:0007669"/>
    <property type="project" value="UniProtKB-ARBA"/>
</dbReference>
<evidence type="ECO:0000256" key="6">
    <source>
        <dbReference type="SAM" id="Phobius"/>
    </source>
</evidence>
<evidence type="ECO:0000256" key="1">
    <source>
        <dbReference type="ARBA" id="ARBA00004141"/>
    </source>
</evidence>
<accession>A0ABD2NBK0</accession>
<dbReference type="PANTHER" id="PTHR11040">
    <property type="entry name" value="ZINC/IRON TRANSPORTER"/>
    <property type="match status" value="1"/>
</dbReference>
<gene>
    <name evidence="7" type="ORF">HHI36_020845</name>
</gene>
<keyword evidence="2 6" id="KW-0812">Transmembrane</keyword>
<name>A0ABD2NBK0_9CUCU</name>